<reference evidence="2 3" key="1">
    <citation type="submission" date="2020-01" db="EMBL/GenBank/DDBJ databases">
        <title>Genome sequence of Arachis hypogaea, cultivar Shitouqi.</title>
        <authorList>
            <person name="Zhuang W."/>
            <person name="Chen H."/>
            <person name="Varshney R."/>
            <person name="Wang D."/>
            <person name="Ming R."/>
        </authorList>
    </citation>
    <scope>NUCLEOTIDE SEQUENCE [LARGE SCALE GENOMIC DNA]</scope>
    <source>
        <tissue evidence="2">Young leaf</tissue>
    </source>
</reference>
<sequence>MKNSMSCFSFALLFTFLLSTQVLTHKIPDNEERIPAHSNVAWSNELEGSTSGSIGYHLPNDYFQEANPSLVPNTKKGHYTIRLVGYTPSDYQLDKTIIDINFPGGRINFPWPFTSSMFVAPKTEASPLYTTTTTSTSYYPANQYPSYLGDTENPENRRMVRNRKFMMEPSEVNRKFTHIFSTKTSNSGKAYGVIDEETTT</sequence>
<proteinExistence type="predicted"/>
<evidence type="ECO:0000313" key="3">
    <source>
        <dbReference type="Proteomes" id="UP000464620"/>
    </source>
</evidence>
<dbReference type="Proteomes" id="UP000464620">
    <property type="component" value="Chromosome B09"/>
</dbReference>
<dbReference type="AlphaFoldDB" id="A0A6B9V9W0"/>
<evidence type="ECO:0008006" key="4">
    <source>
        <dbReference type="Google" id="ProtNLM"/>
    </source>
</evidence>
<keyword evidence="1" id="KW-0732">Signal</keyword>
<accession>A0A6B9V9W0</accession>
<feature type="chain" id="PRO_5025407454" description="Malectin-like domain-containing protein" evidence="1">
    <location>
        <begin position="25"/>
        <end position="200"/>
    </location>
</feature>
<dbReference type="EMBL" id="CP031001">
    <property type="protein sequence ID" value="QHN77574.1"/>
    <property type="molecule type" value="Genomic_DNA"/>
</dbReference>
<name>A0A6B9V9W0_ARAHY</name>
<gene>
    <name evidence="2" type="ORF">DS421_19g653900</name>
</gene>
<evidence type="ECO:0000256" key="1">
    <source>
        <dbReference type="SAM" id="SignalP"/>
    </source>
</evidence>
<organism evidence="2 3">
    <name type="scientific">Arachis hypogaea</name>
    <name type="common">Peanut</name>
    <dbReference type="NCBI Taxonomy" id="3818"/>
    <lineage>
        <taxon>Eukaryota</taxon>
        <taxon>Viridiplantae</taxon>
        <taxon>Streptophyta</taxon>
        <taxon>Embryophyta</taxon>
        <taxon>Tracheophyta</taxon>
        <taxon>Spermatophyta</taxon>
        <taxon>Magnoliopsida</taxon>
        <taxon>eudicotyledons</taxon>
        <taxon>Gunneridae</taxon>
        <taxon>Pentapetalae</taxon>
        <taxon>rosids</taxon>
        <taxon>fabids</taxon>
        <taxon>Fabales</taxon>
        <taxon>Fabaceae</taxon>
        <taxon>Papilionoideae</taxon>
        <taxon>50 kb inversion clade</taxon>
        <taxon>dalbergioids sensu lato</taxon>
        <taxon>Dalbergieae</taxon>
        <taxon>Pterocarpus clade</taxon>
        <taxon>Arachis</taxon>
    </lineage>
</organism>
<evidence type="ECO:0000313" key="2">
    <source>
        <dbReference type="EMBL" id="QHN77574.1"/>
    </source>
</evidence>
<protein>
    <recommendedName>
        <fullName evidence="4">Malectin-like domain-containing protein</fullName>
    </recommendedName>
</protein>
<feature type="signal peptide" evidence="1">
    <location>
        <begin position="1"/>
        <end position="24"/>
    </location>
</feature>